<dbReference type="AlphaFoldDB" id="A0A9Q3EVP7"/>
<feature type="domain" description="DUF7872" evidence="3">
    <location>
        <begin position="191"/>
        <end position="414"/>
    </location>
</feature>
<feature type="signal peptide" evidence="2">
    <location>
        <begin position="1"/>
        <end position="23"/>
    </location>
</feature>
<dbReference type="PANTHER" id="PTHR33339:SF1">
    <property type="entry name" value="LYSM DOMAIN-CONTAINING PROTEIN"/>
    <property type="match status" value="1"/>
</dbReference>
<dbReference type="InterPro" id="IPR057194">
    <property type="entry name" value="DUF7872"/>
</dbReference>
<feature type="region of interest" description="Disordered" evidence="1">
    <location>
        <begin position="28"/>
        <end position="61"/>
    </location>
</feature>
<evidence type="ECO:0000259" key="3">
    <source>
        <dbReference type="Pfam" id="PF25278"/>
    </source>
</evidence>
<gene>
    <name evidence="4" type="ORF">O181_065628</name>
</gene>
<proteinExistence type="predicted"/>
<name>A0A9Q3EVP7_9BASI</name>
<keyword evidence="2" id="KW-0732">Signal</keyword>
<evidence type="ECO:0000313" key="4">
    <source>
        <dbReference type="EMBL" id="MBW0525913.1"/>
    </source>
</evidence>
<dbReference type="OrthoDB" id="2498101at2759"/>
<reference evidence="4" key="1">
    <citation type="submission" date="2021-03" db="EMBL/GenBank/DDBJ databases">
        <title>Draft genome sequence of rust myrtle Austropuccinia psidii MF-1, a brazilian biotype.</title>
        <authorList>
            <person name="Quecine M.C."/>
            <person name="Pachon D.M.R."/>
            <person name="Bonatelli M.L."/>
            <person name="Correr F.H."/>
            <person name="Franceschini L.M."/>
            <person name="Leite T.F."/>
            <person name="Margarido G.R.A."/>
            <person name="Almeida C.A."/>
            <person name="Ferrarezi J.A."/>
            <person name="Labate C.A."/>
        </authorList>
    </citation>
    <scope>NUCLEOTIDE SEQUENCE</scope>
    <source>
        <strain evidence="4">MF-1</strain>
    </source>
</reference>
<evidence type="ECO:0000256" key="2">
    <source>
        <dbReference type="SAM" id="SignalP"/>
    </source>
</evidence>
<dbReference type="Proteomes" id="UP000765509">
    <property type="component" value="Unassembled WGS sequence"/>
</dbReference>
<feature type="compositionally biased region" description="Polar residues" evidence="1">
    <location>
        <begin position="47"/>
        <end position="61"/>
    </location>
</feature>
<dbReference type="PANTHER" id="PTHR33339">
    <property type="entry name" value="LYSM DOMAIN-CONTAINING PROTEIN"/>
    <property type="match status" value="1"/>
</dbReference>
<accession>A0A9Q3EVP7</accession>
<protein>
    <recommendedName>
        <fullName evidence="3">DUF7872 domain-containing protein</fullName>
    </recommendedName>
</protein>
<feature type="compositionally biased region" description="Polar residues" evidence="1">
    <location>
        <begin position="30"/>
        <end position="40"/>
    </location>
</feature>
<dbReference type="Pfam" id="PF25278">
    <property type="entry name" value="DUF7872"/>
    <property type="match status" value="1"/>
</dbReference>
<sequence>MLLSSSFGVTILLICIFSRPTRCLPGLDLRSTTPDSQNATETHETHTVSPPNLNSNSQAQANDTNVTDECIKRKLSPYLWNELQMNQYIKAYPHGSKLSLQKYANLVGATNFNFGIGSLCRINQTFDFVPPATHALEYASTSISALFWTLLAIPGVWFGPVGKYYYRGVLSLFYATTAIIRPLSTYKFPTTSHAFTQWSDVAFKLGEVKTEIEKAFMNLTKQIAEAGISTEIGLYGLNLDGKLFSDDVWGAEEELRSHFDEAYRLQTLSYLWRLQDIFIIRGSDPCDGSGENGARGGKNVLSYCTPDGIMMNIVQAKGKKTRTKIFGGEVALSKHGLTTQLLTTMAWECQQQVGHVVEPTTWQNATEAERDLLINRKCMFTLPVCDLTREDIRKKRDSGAGTVQACRIVGKLAI</sequence>
<evidence type="ECO:0000313" key="5">
    <source>
        <dbReference type="Proteomes" id="UP000765509"/>
    </source>
</evidence>
<organism evidence="4 5">
    <name type="scientific">Austropuccinia psidii MF-1</name>
    <dbReference type="NCBI Taxonomy" id="1389203"/>
    <lineage>
        <taxon>Eukaryota</taxon>
        <taxon>Fungi</taxon>
        <taxon>Dikarya</taxon>
        <taxon>Basidiomycota</taxon>
        <taxon>Pucciniomycotina</taxon>
        <taxon>Pucciniomycetes</taxon>
        <taxon>Pucciniales</taxon>
        <taxon>Sphaerophragmiaceae</taxon>
        <taxon>Austropuccinia</taxon>
    </lineage>
</organism>
<dbReference type="EMBL" id="AVOT02032191">
    <property type="protein sequence ID" value="MBW0525913.1"/>
    <property type="molecule type" value="Genomic_DNA"/>
</dbReference>
<keyword evidence="5" id="KW-1185">Reference proteome</keyword>
<feature type="chain" id="PRO_5040153630" description="DUF7872 domain-containing protein" evidence="2">
    <location>
        <begin position="24"/>
        <end position="414"/>
    </location>
</feature>
<evidence type="ECO:0000256" key="1">
    <source>
        <dbReference type="SAM" id="MobiDB-lite"/>
    </source>
</evidence>
<comment type="caution">
    <text evidence="4">The sequence shown here is derived from an EMBL/GenBank/DDBJ whole genome shotgun (WGS) entry which is preliminary data.</text>
</comment>